<comment type="caution">
    <text evidence="2">The sequence shown here is derived from an EMBL/GenBank/DDBJ whole genome shotgun (WGS) entry which is preliminary data.</text>
</comment>
<organism evidence="2 3">
    <name type="scientific">Thermophilibacter gallinarum</name>
    <dbReference type="NCBI Taxonomy" id="2779357"/>
    <lineage>
        <taxon>Bacteria</taxon>
        <taxon>Bacillati</taxon>
        <taxon>Actinomycetota</taxon>
        <taxon>Coriobacteriia</taxon>
        <taxon>Coriobacteriales</taxon>
        <taxon>Atopobiaceae</taxon>
        <taxon>Thermophilibacter</taxon>
    </lineage>
</organism>
<reference evidence="2 3" key="1">
    <citation type="submission" date="2020-10" db="EMBL/GenBank/DDBJ databases">
        <title>ChiBAC.</title>
        <authorList>
            <person name="Zenner C."/>
            <person name="Hitch T.C.A."/>
            <person name="Clavel T."/>
        </authorList>
    </citation>
    <scope>NUCLEOTIDE SEQUENCE [LARGE SCALE GENOMIC DNA]</scope>
    <source>
        <strain evidence="2 3">DSM 107455</strain>
    </source>
</reference>
<keyword evidence="3" id="KW-1185">Reference proteome</keyword>
<protein>
    <submittedName>
        <fullName evidence="2">SIS domain-containing protein</fullName>
    </submittedName>
</protein>
<dbReference type="PANTHER" id="PTHR30390:SF7">
    <property type="entry name" value="PHOSPHOHEPTOSE ISOMERASE"/>
    <property type="match status" value="1"/>
</dbReference>
<dbReference type="Pfam" id="PF13580">
    <property type="entry name" value="SIS_2"/>
    <property type="match status" value="1"/>
</dbReference>
<proteinExistence type="predicted"/>
<dbReference type="NCBIfam" id="NF002805">
    <property type="entry name" value="PRK02947.1"/>
    <property type="match status" value="1"/>
</dbReference>
<dbReference type="RefSeq" id="WP_193528824.1">
    <property type="nucleotide sequence ID" value="NZ_JADCJZ010000001.1"/>
</dbReference>
<sequence length="249" mass="27320">MRAWQRYFETMNEVVQKAYDTQGDNIMRAAEVLADATEKDGIIHLFGSGHSSLVTEDCFWRSATLANVHAIFESAVAGINEITKTSYLEKVEGIGQVIVSYNEVRPPDVMVCFSNSGNNAATVDVALAAKAAGVPVIAFTNVVYADTLTTQHSSGKKLKDIADIVIDNCSLIGDAAIELEGLEVKVGATSTIPVVYMLAGLLAQTCELLLERGVTPDVYYNGHLEYERSDVREHNQALVEKYRRRMRNL</sequence>
<dbReference type="InterPro" id="IPR001347">
    <property type="entry name" value="SIS_dom"/>
</dbReference>
<accession>A0ABR9QQM0</accession>
<dbReference type="Proteomes" id="UP001194273">
    <property type="component" value="Unassembled WGS sequence"/>
</dbReference>
<dbReference type="EMBL" id="JADCJZ010000001">
    <property type="protein sequence ID" value="MBE5023366.1"/>
    <property type="molecule type" value="Genomic_DNA"/>
</dbReference>
<dbReference type="PANTHER" id="PTHR30390">
    <property type="entry name" value="SEDOHEPTULOSE 7-PHOSPHATE ISOMERASE / DNAA INITIATOR-ASSOCIATING FACTOR FOR REPLICATION INITIATION"/>
    <property type="match status" value="1"/>
</dbReference>
<dbReference type="PROSITE" id="PS51464">
    <property type="entry name" value="SIS"/>
    <property type="match status" value="1"/>
</dbReference>
<gene>
    <name evidence="2" type="ORF">INF26_00630</name>
</gene>
<evidence type="ECO:0000259" key="1">
    <source>
        <dbReference type="PROSITE" id="PS51464"/>
    </source>
</evidence>
<dbReference type="SUPFAM" id="SSF53697">
    <property type="entry name" value="SIS domain"/>
    <property type="match status" value="1"/>
</dbReference>
<dbReference type="Gene3D" id="3.40.50.10490">
    <property type="entry name" value="Glucose-6-phosphate isomerase like protein, domain 1"/>
    <property type="match status" value="1"/>
</dbReference>
<dbReference type="InterPro" id="IPR050099">
    <property type="entry name" value="SIS_GmhA/DiaA_subfam"/>
</dbReference>
<feature type="domain" description="SIS" evidence="1">
    <location>
        <begin position="29"/>
        <end position="219"/>
    </location>
</feature>
<name>A0ABR9QQM0_9ACTN</name>
<evidence type="ECO:0000313" key="2">
    <source>
        <dbReference type="EMBL" id="MBE5023366.1"/>
    </source>
</evidence>
<dbReference type="InterPro" id="IPR046348">
    <property type="entry name" value="SIS_dom_sf"/>
</dbReference>
<dbReference type="InterPro" id="IPR035472">
    <property type="entry name" value="RpiR-like_SIS"/>
</dbReference>
<evidence type="ECO:0000313" key="3">
    <source>
        <dbReference type="Proteomes" id="UP001194273"/>
    </source>
</evidence>
<dbReference type="CDD" id="cd05013">
    <property type="entry name" value="SIS_RpiR"/>
    <property type="match status" value="1"/>
</dbReference>